<protein>
    <submittedName>
        <fullName evidence="1">Uncharacterized protein</fullName>
    </submittedName>
</protein>
<proteinExistence type="predicted"/>
<sequence>MNRDRSSTVSLLMYSEAQRTLYKDSLRSPGKSALVSSTHCLPMSELRISADVAQEEENSLPARRSISMKTVRSAHSARMSSPTAAQLFLRLWRTSAVEAGTLESAAVSFSSQKTCNGEFLSSTFREPGTWKSSASW</sequence>
<keyword evidence="2" id="KW-1185">Reference proteome</keyword>
<evidence type="ECO:0000313" key="1">
    <source>
        <dbReference type="EMBL" id="KAK1858507.1"/>
    </source>
</evidence>
<dbReference type="Proteomes" id="UP000798662">
    <property type="component" value="Chromosome 1"/>
</dbReference>
<organism evidence="1 2">
    <name type="scientific">Pyropia yezoensis</name>
    <name type="common">Susabi-nori</name>
    <name type="synonym">Porphyra yezoensis</name>
    <dbReference type="NCBI Taxonomy" id="2788"/>
    <lineage>
        <taxon>Eukaryota</taxon>
        <taxon>Rhodophyta</taxon>
        <taxon>Bangiophyceae</taxon>
        <taxon>Bangiales</taxon>
        <taxon>Bangiaceae</taxon>
        <taxon>Pyropia</taxon>
    </lineage>
</organism>
<accession>A0ACC3BLZ7</accession>
<gene>
    <name evidence="1" type="ORF">I4F81_001108</name>
</gene>
<comment type="caution">
    <text evidence="1">The sequence shown here is derived from an EMBL/GenBank/DDBJ whole genome shotgun (WGS) entry which is preliminary data.</text>
</comment>
<evidence type="ECO:0000313" key="2">
    <source>
        <dbReference type="Proteomes" id="UP000798662"/>
    </source>
</evidence>
<dbReference type="EMBL" id="CM020618">
    <property type="protein sequence ID" value="KAK1858507.1"/>
    <property type="molecule type" value="Genomic_DNA"/>
</dbReference>
<reference evidence="1" key="1">
    <citation type="submission" date="2019-11" db="EMBL/GenBank/DDBJ databases">
        <title>Nori genome reveals adaptations in red seaweeds to the harsh intertidal environment.</title>
        <authorList>
            <person name="Wang D."/>
            <person name="Mao Y."/>
        </authorList>
    </citation>
    <scope>NUCLEOTIDE SEQUENCE</scope>
    <source>
        <tissue evidence="1">Gametophyte</tissue>
    </source>
</reference>
<name>A0ACC3BLZ7_PYRYE</name>